<dbReference type="SUPFAM" id="SSF46894">
    <property type="entry name" value="C-terminal effector domain of the bipartite response regulators"/>
    <property type="match status" value="1"/>
</dbReference>
<dbReference type="Gene3D" id="1.10.10.10">
    <property type="entry name" value="Winged helix-like DNA-binding domain superfamily/Winged helix DNA-binding domain"/>
    <property type="match status" value="1"/>
</dbReference>
<dbReference type="InterPro" id="IPR016032">
    <property type="entry name" value="Sig_transdc_resp-reg_C-effctor"/>
</dbReference>
<dbReference type="EMBL" id="CP136864">
    <property type="protein sequence ID" value="WOJ95131.1"/>
    <property type="molecule type" value="Genomic_DNA"/>
</dbReference>
<protein>
    <submittedName>
        <fullName evidence="4">Winged helix-turn-helix domain-containing protein</fullName>
    </submittedName>
</protein>
<dbReference type="SMART" id="SM00862">
    <property type="entry name" value="Trans_reg_C"/>
    <property type="match status" value="1"/>
</dbReference>
<sequence length="642" mass="70618">MRISRESNPIAVEPKVLAVLRVLIDHAGEVVGRETLIDAVWGNQFGGEERLSRAISLLRKALGDIRGQHEHIETVPKAGYRLIADVRPVLADAQAPAQTRGQSRYQRAAIVICLVIASGGLLLWLMQISGASSDKTPPSTASAPIASKVLDNSIAVLPFTDLSPKGNQQYFSDGLAEEILDALAAIDGLSVAGRTSSFAYRGDDQSIENIGKALRVKFLLEGSVRKQNDTVRVTAQLVRVADGYHVWSKTFDGDLNDIFDFQESVARSIAGELSPEANSAAPGRLARLLTSDREAYELYLQGREMSRRFGRQEKLTAIDLLGKAVERDPNFADAWAWLARSHLFIPITDPQQDSSDHIAMARFAVKKALANDNDIAMGHYVSALLHDYDLNFDASLDAIERAYAAAPNQPFFAIRRGFYHLALGYVSAGSAMIEKGLLLDPTDALGLLNLGQAKIHLGDVDGGMALIERSASLGFAPAGLLRCVHLANIGQPIESLQCWQQLPAVIKSRYPDALTTTQAWDDLGRVYALGDEAARKRIRSIALEIVSDPDIPMNGYLYGVLQAVSETETYLQLFVDRPFLLNASPLRLMWLSLGDTRRVTRDAKFAEFATRLGFTRAWQRYGWPDYCHRNATSSNQNDFYCD</sequence>
<evidence type="ECO:0000313" key="4">
    <source>
        <dbReference type="EMBL" id="WOJ95131.1"/>
    </source>
</evidence>
<feature type="transmembrane region" description="Helical" evidence="2">
    <location>
        <begin position="108"/>
        <end position="126"/>
    </location>
</feature>
<dbReference type="Gene3D" id="1.25.40.10">
    <property type="entry name" value="Tetratricopeptide repeat domain"/>
    <property type="match status" value="1"/>
</dbReference>
<dbReference type="RefSeq" id="WP_407349764.1">
    <property type="nucleotide sequence ID" value="NZ_CP136864.1"/>
</dbReference>
<reference evidence="4 5" key="1">
    <citation type="submission" date="2023-10" db="EMBL/GenBank/DDBJ databases">
        <title>Two novel species belonging to the OM43/NOR5 clade.</title>
        <authorList>
            <person name="Park M."/>
        </authorList>
    </citation>
    <scope>NUCLEOTIDE SEQUENCE [LARGE SCALE GENOMIC DNA]</scope>
    <source>
        <strain evidence="4 5">IMCC43200</strain>
    </source>
</reference>
<keyword evidence="2" id="KW-0472">Membrane</keyword>
<proteinExistence type="predicted"/>
<feature type="domain" description="OmpR/PhoB-type" evidence="3">
    <location>
        <begin position="7"/>
        <end position="82"/>
    </location>
</feature>
<dbReference type="SUPFAM" id="SSF48452">
    <property type="entry name" value="TPR-like"/>
    <property type="match status" value="1"/>
</dbReference>
<keyword evidence="1" id="KW-0238">DNA-binding</keyword>
<keyword evidence="2" id="KW-1133">Transmembrane helix</keyword>
<dbReference type="Pfam" id="PF00486">
    <property type="entry name" value="Trans_reg_C"/>
    <property type="match status" value="1"/>
</dbReference>
<name>A0ABZ0IAN1_9GAMM</name>
<evidence type="ECO:0000313" key="5">
    <source>
        <dbReference type="Proteomes" id="UP001626537"/>
    </source>
</evidence>
<dbReference type="CDD" id="cd00383">
    <property type="entry name" value="trans_reg_C"/>
    <property type="match status" value="1"/>
</dbReference>
<evidence type="ECO:0000256" key="1">
    <source>
        <dbReference type="ARBA" id="ARBA00023125"/>
    </source>
</evidence>
<dbReference type="Proteomes" id="UP001626537">
    <property type="component" value="Chromosome"/>
</dbReference>
<dbReference type="InterPro" id="IPR011990">
    <property type="entry name" value="TPR-like_helical_dom_sf"/>
</dbReference>
<gene>
    <name evidence="4" type="ORF">R0135_08140</name>
</gene>
<keyword evidence="5" id="KW-1185">Reference proteome</keyword>
<dbReference type="Gene3D" id="3.40.50.10070">
    <property type="entry name" value="TolB, N-terminal domain"/>
    <property type="match status" value="1"/>
</dbReference>
<evidence type="ECO:0000259" key="3">
    <source>
        <dbReference type="SMART" id="SM00862"/>
    </source>
</evidence>
<keyword evidence="2" id="KW-0812">Transmembrane</keyword>
<dbReference type="InterPro" id="IPR036388">
    <property type="entry name" value="WH-like_DNA-bd_sf"/>
</dbReference>
<organism evidence="4 5">
    <name type="scientific">Congregibacter variabilis</name>
    <dbReference type="NCBI Taxonomy" id="3081200"/>
    <lineage>
        <taxon>Bacteria</taxon>
        <taxon>Pseudomonadati</taxon>
        <taxon>Pseudomonadota</taxon>
        <taxon>Gammaproteobacteria</taxon>
        <taxon>Cellvibrionales</taxon>
        <taxon>Halieaceae</taxon>
        <taxon>Congregibacter</taxon>
    </lineage>
</organism>
<accession>A0ABZ0IAN1</accession>
<evidence type="ECO:0000256" key="2">
    <source>
        <dbReference type="SAM" id="Phobius"/>
    </source>
</evidence>
<dbReference type="InterPro" id="IPR001867">
    <property type="entry name" value="OmpR/PhoB-type_DNA-bd"/>
</dbReference>